<gene>
    <name evidence="2" type="ORF">TheveDRAFT_0555</name>
</gene>
<dbReference type="AlphaFoldDB" id="H0UQG2"/>
<dbReference type="EMBL" id="CM001377">
    <property type="protein sequence ID" value="EHM09716.1"/>
    <property type="molecule type" value="Genomic_DNA"/>
</dbReference>
<dbReference type="OrthoDB" id="4653at2"/>
<keyword evidence="1" id="KW-0472">Membrane</keyword>
<keyword evidence="1" id="KW-1133">Transmembrane helix</keyword>
<accession>H0UQG2</accession>
<feature type="transmembrane region" description="Helical" evidence="1">
    <location>
        <begin position="94"/>
        <end position="114"/>
    </location>
</feature>
<dbReference type="Proteomes" id="UP000005730">
    <property type="component" value="Chromosome"/>
</dbReference>
<evidence type="ECO:0000313" key="3">
    <source>
        <dbReference type="Proteomes" id="UP000005730"/>
    </source>
</evidence>
<organism evidence="2 3">
    <name type="scientific">Thermanaerovibrio velox DSM 12556</name>
    <dbReference type="NCBI Taxonomy" id="926567"/>
    <lineage>
        <taxon>Bacteria</taxon>
        <taxon>Thermotogati</taxon>
        <taxon>Synergistota</taxon>
        <taxon>Synergistia</taxon>
        <taxon>Synergistales</taxon>
        <taxon>Synergistaceae</taxon>
        <taxon>Thermanaerovibrio</taxon>
    </lineage>
</organism>
<keyword evidence="3" id="KW-1185">Reference proteome</keyword>
<name>H0UQG2_9BACT</name>
<evidence type="ECO:0008006" key="4">
    <source>
        <dbReference type="Google" id="ProtNLM"/>
    </source>
</evidence>
<proteinExistence type="predicted"/>
<feature type="transmembrane region" description="Helical" evidence="1">
    <location>
        <begin position="12"/>
        <end position="34"/>
    </location>
</feature>
<dbReference type="RefSeq" id="WP_006583210.1">
    <property type="nucleotide sequence ID" value="NZ_CM001377.1"/>
</dbReference>
<protein>
    <recommendedName>
        <fullName evidence="4">Rod shape-determining protein MreD</fullName>
    </recommendedName>
</protein>
<evidence type="ECO:0000313" key="2">
    <source>
        <dbReference type="EMBL" id="EHM09716.1"/>
    </source>
</evidence>
<reference evidence="2 3" key="1">
    <citation type="submission" date="2011-10" db="EMBL/GenBank/DDBJ databases">
        <title>The Noncontiguous Finished genome of Thermanaerovibrio velox DSM 12556.</title>
        <authorList>
            <consortium name="US DOE Joint Genome Institute (JGI-PGF)"/>
            <person name="Lucas S."/>
            <person name="Copeland A."/>
            <person name="Lapidus A."/>
            <person name="Glavina del Rio T."/>
            <person name="Dalin E."/>
            <person name="Tice H."/>
            <person name="Bruce D."/>
            <person name="Goodwin L."/>
            <person name="Pitluck S."/>
            <person name="Peters L."/>
            <person name="Mikhailova N."/>
            <person name="Teshima H."/>
            <person name="Kyrpides N."/>
            <person name="Mavromatis K."/>
            <person name="Ivanova N."/>
            <person name="Markowitz V."/>
            <person name="Cheng J.-F."/>
            <person name="Hugenholtz P."/>
            <person name="Woyke T."/>
            <person name="Wu D."/>
            <person name="Spring S."/>
            <person name="Brambilla E.-M."/>
            <person name="Klenk H.-P."/>
            <person name="Eisen J.A."/>
        </authorList>
    </citation>
    <scope>NUCLEOTIDE SEQUENCE [LARGE SCALE GENOMIC DNA]</scope>
    <source>
        <strain evidence="2 3">DSM 12556</strain>
    </source>
</reference>
<feature type="transmembrane region" description="Helical" evidence="1">
    <location>
        <begin position="126"/>
        <end position="146"/>
    </location>
</feature>
<sequence>MTLVLLWLLQDMLQVLFMGFFLVPDLFFIGLLKLSIGRREVPFQWPIWAALLGGVLWDLRWTSVVGLTGAMQALVLTVSRALWDRTPSPGRTPLLWVALACSSQLALGIVRLLLWGDSSLAAFRMLLIQQLTAMPLVLIYALAVLFRGRPYDD</sequence>
<dbReference type="eggNOG" id="ENOG50335NU">
    <property type="taxonomic scope" value="Bacteria"/>
</dbReference>
<keyword evidence="1" id="KW-0812">Transmembrane</keyword>
<evidence type="ECO:0000256" key="1">
    <source>
        <dbReference type="SAM" id="Phobius"/>
    </source>
</evidence>
<dbReference type="HOGENOM" id="CLU_1700587_0_0_0"/>
<dbReference type="STRING" id="926567.TheveDRAFT_0555"/>